<name>A0A9D5C0D3_9LILI</name>
<protein>
    <submittedName>
        <fullName evidence="2">Uncharacterized protein</fullName>
    </submittedName>
</protein>
<dbReference type="AlphaFoldDB" id="A0A9D5C0D3"/>
<organism evidence="2 3">
    <name type="scientific">Dioscorea zingiberensis</name>
    <dbReference type="NCBI Taxonomy" id="325984"/>
    <lineage>
        <taxon>Eukaryota</taxon>
        <taxon>Viridiplantae</taxon>
        <taxon>Streptophyta</taxon>
        <taxon>Embryophyta</taxon>
        <taxon>Tracheophyta</taxon>
        <taxon>Spermatophyta</taxon>
        <taxon>Magnoliopsida</taxon>
        <taxon>Liliopsida</taxon>
        <taxon>Dioscoreales</taxon>
        <taxon>Dioscoreaceae</taxon>
        <taxon>Dioscorea</taxon>
    </lineage>
</organism>
<dbReference type="PANTHER" id="PTHR33401:SF2">
    <property type="entry name" value="OS03G0138400 PROTEIN"/>
    <property type="match status" value="1"/>
</dbReference>
<proteinExistence type="predicted"/>
<reference evidence="2" key="2">
    <citation type="journal article" date="2022" name="Hortic Res">
        <title>The genome of Dioscorea zingiberensis sheds light on the biosynthesis, origin and evolution of the medicinally important diosgenin saponins.</title>
        <authorList>
            <person name="Li Y."/>
            <person name="Tan C."/>
            <person name="Li Z."/>
            <person name="Guo J."/>
            <person name="Li S."/>
            <person name="Chen X."/>
            <person name="Wang C."/>
            <person name="Dai X."/>
            <person name="Yang H."/>
            <person name="Song W."/>
            <person name="Hou L."/>
            <person name="Xu J."/>
            <person name="Tong Z."/>
            <person name="Xu A."/>
            <person name="Yuan X."/>
            <person name="Wang W."/>
            <person name="Yang Q."/>
            <person name="Chen L."/>
            <person name="Sun Z."/>
            <person name="Wang K."/>
            <person name="Pan B."/>
            <person name="Chen J."/>
            <person name="Bao Y."/>
            <person name="Liu F."/>
            <person name="Qi X."/>
            <person name="Gang D.R."/>
            <person name="Wen J."/>
            <person name="Li J."/>
        </authorList>
    </citation>
    <scope>NUCLEOTIDE SEQUENCE</scope>
    <source>
        <strain evidence="2">Dzin_1.0</strain>
    </source>
</reference>
<dbReference type="OrthoDB" id="1929484at2759"/>
<feature type="region of interest" description="Disordered" evidence="1">
    <location>
        <begin position="1"/>
        <end position="62"/>
    </location>
</feature>
<accession>A0A9D5C0D3</accession>
<dbReference type="EMBL" id="JAGGNH010000009">
    <property type="protein sequence ID" value="KAJ0963684.1"/>
    <property type="molecule type" value="Genomic_DNA"/>
</dbReference>
<dbReference type="PANTHER" id="PTHR33401">
    <property type="entry name" value="LIGHT-HARVESTING COMPLEX-LIKE PROTEIN OHP2, CHLOROPLASTIC"/>
    <property type="match status" value="1"/>
</dbReference>
<feature type="compositionally biased region" description="Basic and acidic residues" evidence="1">
    <location>
        <begin position="21"/>
        <end position="30"/>
    </location>
</feature>
<evidence type="ECO:0000313" key="2">
    <source>
        <dbReference type="EMBL" id="KAJ0963684.1"/>
    </source>
</evidence>
<evidence type="ECO:0000313" key="3">
    <source>
        <dbReference type="Proteomes" id="UP001085076"/>
    </source>
</evidence>
<gene>
    <name evidence="2" type="ORF">J5N97_028806</name>
</gene>
<comment type="caution">
    <text evidence="2">The sequence shown here is derived from an EMBL/GenBank/DDBJ whole genome shotgun (WGS) entry which is preliminary data.</text>
</comment>
<reference evidence="2" key="1">
    <citation type="submission" date="2021-03" db="EMBL/GenBank/DDBJ databases">
        <authorList>
            <person name="Li Z."/>
            <person name="Yang C."/>
        </authorList>
    </citation>
    <scope>NUCLEOTIDE SEQUENCE</scope>
    <source>
        <strain evidence="2">Dzin_1.0</strain>
        <tissue evidence="2">Leaf</tissue>
    </source>
</reference>
<dbReference type="Proteomes" id="UP001085076">
    <property type="component" value="Miscellaneous, Linkage group lg09"/>
</dbReference>
<sequence length="167" mass="18205">MDPSDAHPENGDGYKPPALVDSKEEMNSRGEEEDEENDEARSLLPPVMNGGVPEKQRMSSGRKVQWNDLNGNKLVEVLEFNQSDSSDSENEEDACICSILGIVVANNSEPLFHAFGFLVCLGSTAGRALKSVIQGLLLTSDAKKLNSMNFLMYMAPMVATMLLPIIV</sequence>
<keyword evidence="3" id="KW-1185">Reference proteome</keyword>
<evidence type="ECO:0000256" key="1">
    <source>
        <dbReference type="SAM" id="MobiDB-lite"/>
    </source>
</evidence>
<feature type="compositionally biased region" description="Basic and acidic residues" evidence="1">
    <location>
        <begin position="1"/>
        <end position="12"/>
    </location>
</feature>